<gene>
    <name evidence="1" type="ORF">WOA13_08375</name>
</gene>
<evidence type="ECO:0000313" key="2">
    <source>
        <dbReference type="Proteomes" id="UP001396646"/>
    </source>
</evidence>
<protein>
    <submittedName>
        <fullName evidence="1">Uncharacterized protein</fullName>
    </submittedName>
</protein>
<keyword evidence="2" id="KW-1185">Reference proteome</keyword>
<name>A0ABU9KW31_9EURY</name>
<evidence type="ECO:0000313" key="1">
    <source>
        <dbReference type="EMBL" id="MEL4305832.1"/>
    </source>
</evidence>
<accession>A0ABU9KW31</accession>
<dbReference type="Proteomes" id="UP001396646">
    <property type="component" value="Unassembled WGS sequence"/>
</dbReference>
<proteinExistence type="predicted"/>
<comment type="caution">
    <text evidence="1">The sequence shown here is derived from an EMBL/GenBank/DDBJ whole genome shotgun (WGS) entry which is preliminary data.</text>
</comment>
<dbReference type="RefSeq" id="WP_342127457.1">
    <property type="nucleotide sequence ID" value="NZ_JBCAUS010000006.1"/>
</dbReference>
<organism evidence="1 2">
    <name type="scientific">Methanococcoides cohabitans</name>
    <dbReference type="NCBI Taxonomy" id="3136559"/>
    <lineage>
        <taxon>Archaea</taxon>
        <taxon>Methanobacteriati</taxon>
        <taxon>Methanobacteriota</taxon>
        <taxon>Stenosarchaea group</taxon>
        <taxon>Methanomicrobia</taxon>
        <taxon>Methanosarcinales</taxon>
        <taxon>Methanosarcinaceae</taxon>
        <taxon>Methanococcoides</taxon>
    </lineage>
</organism>
<reference evidence="1 2" key="1">
    <citation type="submission" date="2024-04" db="EMBL/GenBank/DDBJ databases">
        <title>Methanococcoides sp. LMO-2.</title>
        <authorList>
            <person name="Liang L."/>
        </authorList>
    </citation>
    <scope>NUCLEOTIDE SEQUENCE [LARGE SCALE GENOMIC DNA]</scope>
    <source>
        <strain evidence="1 2">LMO-2</strain>
    </source>
</reference>
<sequence>MKPIDEITSIIRDTLLGGGVILSSPVLPSASVLIRKASSP</sequence>
<dbReference type="EMBL" id="JBCAUS010000006">
    <property type="protein sequence ID" value="MEL4305832.1"/>
    <property type="molecule type" value="Genomic_DNA"/>
</dbReference>